<keyword evidence="9" id="KW-0119">Carbohydrate metabolism</keyword>
<dbReference type="NCBIfam" id="TIGR01322">
    <property type="entry name" value="scrB_fam"/>
    <property type="match status" value="1"/>
</dbReference>
<keyword evidence="5 8" id="KW-0378">Hydrolase</keyword>
<evidence type="ECO:0000256" key="9">
    <source>
        <dbReference type="RuleBase" id="RU365015"/>
    </source>
</evidence>
<evidence type="ECO:0000256" key="7">
    <source>
        <dbReference type="ARBA" id="ARBA00033367"/>
    </source>
</evidence>
<comment type="catalytic activity">
    <reaction evidence="8">
        <text>Hydrolysis of terminal non-reducing beta-D-fructofuranoside residues in beta-D-fructofuranosides.</text>
        <dbReference type="EC" id="3.2.1.26"/>
    </reaction>
</comment>
<evidence type="ECO:0000259" key="11">
    <source>
        <dbReference type="Pfam" id="PF08244"/>
    </source>
</evidence>
<reference evidence="12 13" key="1">
    <citation type="submission" date="2019-08" db="EMBL/GenBank/DDBJ databases">
        <title>In-depth cultivation of the pig gut microbiome towards novel bacterial diversity and tailored functional studies.</title>
        <authorList>
            <person name="Wylensek D."/>
            <person name="Hitch T.C.A."/>
            <person name="Clavel T."/>
        </authorList>
    </citation>
    <scope>NUCLEOTIDE SEQUENCE [LARGE SCALE GENOMIC DNA]</scope>
    <source>
        <strain evidence="12 13">MUC/MUC-530-WT-4D</strain>
    </source>
</reference>
<dbReference type="Gene3D" id="2.60.120.560">
    <property type="entry name" value="Exo-inulinase, domain 1"/>
    <property type="match status" value="1"/>
</dbReference>
<protein>
    <recommendedName>
        <fullName evidence="4 8">Sucrose-6-phosphate hydrolase</fullName>
        <ecNumber evidence="3 8">3.2.1.26</ecNumber>
    </recommendedName>
    <alternativeName>
        <fullName evidence="7 9">Invertase</fullName>
    </alternativeName>
</protein>
<dbReference type="UniPathway" id="UPA00238"/>
<dbReference type="PANTHER" id="PTHR43101:SF1">
    <property type="entry name" value="BETA-FRUCTOSIDASE"/>
    <property type="match status" value="1"/>
</dbReference>
<dbReference type="SUPFAM" id="SSF75005">
    <property type="entry name" value="Arabinanase/levansucrase/invertase"/>
    <property type="match status" value="1"/>
</dbReference>
<evidence type="ECO:0000256" key="1">
    <source>
        <dbReference type="ARBA" id="ARBA00004914"/>
    </source>
</evidence>
<dbReference type="EC" id="3.2.1.26" evidence="3 8"/>
<dbReference type="PROSITE" id="PS00609">
    <property type="entry name" value="GLYCOSYL_HYDROL_F32"/>
    <property type="match status" value="1"/>
</dbReference>
<comment type="subcellular location">
    <subcellularLocation>
        <location evidence="9">Cytoplasm</location>
    </subcellularLocation>
</comment>
<dbReference type="GO" id="GO:0004564">
    <property type="term" value="F:beta-fructofuranosidase activity"/>
    <property type="evidence" value="ECO:0007669"/>
    <property type="project" value="UniProtKB-EC"/>
</dbReference>
<feature type="domain" description="Glycosyl hydrolase family 32 C-terminal" evidence="11">
    <location>
        <begin position="441"/>
        <end position="478"/>
    </location>
</feature>
<evidence type="ECO:0000259" key="10">
    <source>
        <dbReference type="Pfam" id="PF00251"/>
    </source>
</evidence>
<keyword evidence="6 8" id="KW-0326">Glycosidase</keyword>
<dbReference type="InterPro" id="IPR013148">
    <property type="entry name" value="Glyco_hydro_32_N"/>
</dbReference>
<keyword evidence="13" id="KW-1185">Reference proteome</keyword>
<evidence type="ECO:0000256" key="5">
    <source>
        <dbReference type="ARBA" id="ARBA00022801"/>
    </source>
</evidence>
<dbReference type="Pfam" id="PF08244">
    <property type="entry name" value="Glyco_hydro_32C"/>
    <property type="match status" value="1"/>
</dbReference>
<evidence type="ECO:0000313" key="13">
    <source>
        <dbReference type="Proteomes" id="UP000474024"/>
    </source>
</evidence>
<dbReference type="InterPro" id="IPR006232">
    <property type="entry name" value="Suc6P_hydrolase"/>
</dbReference>
<keyword evidence="9" id="KW-0963">Cytoplasm</keyword>
<accession>A0A6L5YSA9</accession>
<comment type="similarity">
    <text evidence="2 8">Belongs to the glycosyl hydrolase 32 family.</text>
</comment>
<dbReference type="InterPro" id="IPR023296">
    <property type="entry name" value="Glyco_hydro_beta-prop_sf"/>
</dbReference>
<dbReference type="GO" id="GO:0005737">
    <property type="term" value="C:cytoplasm"/>
    <property type="evidence" value="ECO:0007669"/>
    <property type="project" value="UniProtKB-SubCell"/>
</dbReference>
<dbReference type="InterPro" id="IPR051214">
    <property type="entry name" value="GH32_Enzymes"/>
</dbReference>
<proteinExistence type="inferred from homology"/>
<evidence type="ECO:0000256" key="3">
    <source>
        <dbReference type="ARBA" id="ARBA00012758"/>
    </source>
</evidence>
<feature type="domain" description="Glycosyl hydrolase family 32 N-terminal" evidence="10">
    <location>
        <begin position="31"/>
        <end position="362"/>
    </location>
</feature>
<dbReference type="Pfam" id="PF00251">
    <property type="entry name" value="Glyco_hydro_32N"/>
    <property type="match status" value="1"/>
</dbReference>
<dbReference type="CDD" id="cd18623">
    <property type="entry name" value="GH32_ScrB-like"/>
    <property type="match status" value="1"/>
</dbReference>
<gene>
    <name evidence="12" type="ORF">FYJ75_09250</name>
</gene>
<organism evidence="12 13">
    <name type="scientific">Roseburia porci</name>
    <dbReference type="NCBI Taxonomy" id="2605790"/>
    <lineage>
        <taxon>Bacteria</taxon>
        <taxon>Bacillati</taxon>
        <taxon>Bacillota</taxon>
        <taxon>Clostridia</taxon>
        <taxon>Lachnospirales</taxon>
        <taxon>Lachnospiraceae</taxon>
        <taxon>Roseburia</taxon>
    </lineage>
</organism>
<dbReference type="AlphaFoldDB" id="A0A6L5YSA9"/>
<evidence type="ECO:0000313" key="12">
    <source>
        <dbReference type="EMBL" id="MST75208.1"/>
    </source>
</evidence>
<dbReference type="InterPro" id="IPR013320">
    <property type="entry name" value="ConA-like_dom_sf"/>
</dbReference>
<comment type="pathway">
    <text evidence="1 9">Glycan biosynthesis; sucrose metabolism.</text>
</comment>
<comment type="caution">
    <text evidence="12">The sequence shown here is derived from an EMBL/GenBank/DDBJ whole genome shotgun (WGS) entry which is preliminary data.</text>
</comment>
<dbReference type="PANTHER" id="PTHR43101">
    <property type="entry name" value="BETA-FRUCTOSIDASE"/>
    <property type="match status" value="1"/>
</dbReference>
<comment type="function">
    <text evidence="9">Enables the bacterium to metabolize sucrose as a sole carbon source.</text>
</comment>
<dbReference type="SMART" id="SM00640">
    <property type="entry name" value="Glyco_32"/>
    <property type="match status" value="1"/>
</dbReference>
<evidence type="ECO:0000256" key="6">
    <source>
        <dbReference type="ARBA" id="ARBA00023295"/>
    </source>
</evidence>
<dbReference type="Gene3D" id="2.115.10.20">
    <property type="entry name" value="Glycosyl hydrolase domain, family 43"/>
    <property type="match status" value="1"/>
</dbReference>
<dbReference type="SUPFAM" id="SSF49899">
    <property type="entry name" value="Concanavalin A-like lectins/glucanases"/>
    <property type="match status" value="1"/>
</dbReference>
<dbReference type="InterPro" id="IPR018053">
    <property type="entry name" value="Glyco_hydro_32_AS"/>
</dbReference>
<dbReference type="GO" id="GO:0005985">
    <property type="term" value="P:sucrose metabolic process"/>
    <property type="evidence" value="ECO:0007669"/>
    <property type="project" value="UniProtKB-UniPathway"/>
</dbReference>
<dbReference type="EMBL" id="VUNI01000015">
    <property type="protein sequence ID" value="MST75208.1"/>
    <property type="molecule type" value="Genomic_DNA"/>
</dbReference>
<dbReference type="InterPro" id="IPR013189">
    <property type="entry name" value="Glyco_hydro_32_C"/>
</dbReference>
<dbReference type="Proteomes" id="UP000474024">
    <property type="component" value="Unassembled WGS sequence"/>
</dbReference>
<name>A0A6L5YSA9_9FIRM</name>
<evidence type="ECO:0000256" key="4">
    <source>
        <dbReference type="ARBA" id="ARBA00019623"/>
    </source>
</evidence>
<evidence type="ECO:0000256" key="2">
    <source>
        <dbReference type="ARBA" id="ARBA00009902"/>
    </source>
</evidence>
<sequence>MNLSESLRKQTQEAEKKQYMIEQDPNRLALHLMPPVGWINDPNGLCQFHGVYHVFYQYSPLDPNGSMKAWGHYASRDQIQWTQLPAALYPDQKFDQDGVYSGSTFIENDTMYMFYTGNVKQPGAHDDELAYSGREANTVLVTSKDGIHFSEKQVVMTNADYPQEYTCHIRDPKVWKKEGRYYMIQGGRKMQYPGGGAKENSQQTDYGTVLIFESDDLVHWNFLKDITTEKRFGYMWECPDYFEVSGHPVLSTSPQGLTHEEYCYQNVYQSGYFLLDDEIIGADDKHNRIVPDPEKFHEWDYGFDFYAPQTFCDEKGRRILIGWAGIGDADYDNAPTVAVGWQHALTLPREITWSDGRLLQNPLPELKELRGTELAIGEECYAADTVFEIVADEIDADCLVQISTGEEAFCARYEAGIFDFSLTDGAGRGRRSRKIRIRDLRRIRLIVDNSMVEIYINDGEYVMTSRFYFPDDQRKIKVKGARETKMWYLKGLEIVK</sequence>
<dbReference type="InterPro" id="IPR001362">
    <property type="entry name" value="Glyco_hydro_32"/>
</dbReference>
<evidence type="ECO:0000256" key="8">
    <source>
        <dbReference type="RuleBase" id="RU362110"/>
    </source>
</evidence>
<dbReference type="RefSeq" id="WP_154430171.1">
    <property type="nucleotide sequence ID" value="NZ_VUNI01000015.1"/>
</dbReference>